<dbReference type="EMBL" id="CP042425">
    <property type="protein sequence ID" value="QEL17386.1"/>
    <property type="molecule type" value="Genomic_DNA"/>
</dbReference>
<feature type="compositionally biased region" description="Basic and acidic residues" evidence="1">
    <location>
        <begin position="129"/>
        <end position="140"/>
    </location>
</feature>
<accession>A0A5C1AHB5</accession>
<gene>
    <name evidence="2" type="ORF">PX52LOC_04373</name>
</gene>
<dbReference type="AlphaFoldDB" id="A0A5C1AHB5"/>
<reference evidence="3" key="1">
    <citation type="submission" date="2019-08" db="EMBL/GenBank/DDBJ databases">
        <title>Limnoglobus roseus gen. nov., sp. nov., a novel freshwater planctomycete with a giant genome from the family Gemmataceae.</title>
        <authorList>
            <person name="Kulichevskaya I.S."/>
            <person name="Naumoff D.G."/>
            <person name="Miroshnikov K."/>
            <person name="Ivanova A."/>
            <person name="Philippov D.A."/>
            <person name="Hakobyan A."/>
            <person name="Rijpstra I.C."/>
            <person name="Sinninghe Damste J.S."/>
            <person name="Liesack W."/>
            <person name="Dedysh S.N."/>
        </authorList>
    </citation>
    <scope>NUCLEOTIDE SEQUENCE [LARGE SCALE GENOMIC DNA]</scope>
    <source>
        <strain evidence="3">PX52</strain>
    </source>
</reference>
<feature type="region of interest" description="Disordered" evidence="1">
    <location>
        <begin position="123"/>
        <end position="170"/>
    </location>
</feature>
<organism evidence="2 3">
    <name type="scientific">Limnoglobus roseus</name>
    <dbReference type="NCBI Taxonomy" id="2598579"/>
    <lineage>
        <taxon>Bacteria</taxon>
        <taxon>Pseudomonadati</taxon>
        <taxon>Planctomycetota</taxon>
        <taxon>Planctomycetia</taxon>
        <taxon>Gemmatales</taxon>
        <taxon>Gemmataceae</taxon>
        <taxon>Limnoglobus</taxon>
    </lineage>
</organism>
<sequence length="346" mass="37410">MKASGNNESASRVESTNATGCQQRFSCLDNCPPAFGAVPGHWVKRFSAPDASKTAPQTRPERPATMAGHDRHIDFATAANLTRITRQPQPPDPGQDCREQIPWYCHLGQLVDDVLGMADHLGPDLDEFLPERRQRPAPDRRRQHQPPEEVGQVVGQGEHLQPGGVGGARSDLVRQEGRAGLLAPDQLRLQGEPAGPVGQPEEARVYHQARDGGRPRQFRRRIAVVAGRENGGRSATIDRSPGTAGAVRAAGQETPAETVPDDETPTSCAETRDRTTTCRLTTRHSGQVLMRFFPRGLPFRVPAIGRPGLQGSPTCRTPSSCSPLGPTAGLRHTLHCSVQCCGLQIL</sequence>
<evidence type="ECO:0000313" key="3">
    <source>
        <dbReference type="Proteomes" id="UP000324974"/>
    </source>
</evidence>
<evidence type="ECO:0000256" key="1">
    <source>
        <dbReference type="SAM" id="MobiDB-lite"/>
    </source>
</evidence>
<dbReference type="KEGG" id="lrs:PX52LOC_04373"/>
<protein>
    <submittedName>
        <fullName evidence="2">Uncharacterized protein</fullName>
    </submittedName>
</protein>
<keyword evidence="3" id="KW-1185">Reference proteome</keyword>
<feature type="region of interest" description="Disordered" evidence="1">
    <location>
        <begin position="182"/>
        <end position="201"/>
    </location>
</feature>
<proteinExistence type="predicted"/>
<evidence type="ECO:0000313" key="2">
    <source>
        <dbReference type="EMBL" id="QEL17386.1"/>
    </source>
</evidence>
<name>A0A5C1AHB5_9BACT</name>
<feature type="region of interest" description="Disordered" evidence="1">
    <location>
        <begin position="48"/>
        <end position="68"/>
    </location>
</feature>
<dbReference type="Proteomes" id="UP000324974">
    <property type="component" value="Chromosome"/>
</dbReference>
<feature type="region of interest" description="Disordered" evidence="1">
    <location>
        <begin position="229"/>
        <end position="269"/>
    </location>
</feature>